<dbReference type="HOGENOM" id="CLU_017266_9_0_1"/>
<dbReference type="EMBL" id="KE145355">
    <property type="protein sequence ID" value="EPE35215.1"/>
    <property type="molecule type" value="Genomic_DNA"/>
</dbReference>
<gene>
    <name evidence="2" type="ORF">GLAREA_10912</name>
</gene>
<evidence type="ECO:0000313" key="3">
    <source>
        <dbReference type="Proteomes" id="UP000016922"/>
    </source>
</evidence>
<feature type="signal peptide" evidence="1">
    <location>
        <begin position="1"/>
        <end position="16"/>
    </location>
</feature>
<sequence length="436" mass="49622">MRSIFYLLALTATSLAGDPQKILKQPLRQIAEYYHLPPLREQAAIQDKWTKERIDNVPAILNKYGVDAWLMSQKEYAEDTVFWSLKSAKQFSARRRTVNLFIANPTKGTPSSYSWIDNTPEVWSDILEVLESQNPSKIAINADESSAFSGGLHVGELGILQSQLGKWAKRFVVERMVAIEFVGTMVPGRLEWYEKLQHTAWAMISEGFSSKVIVPGVTRTEDVEWWLRDKIQQMNYTTWFHPDVSILGEKSPFEITESPVINYGDLLHVDFGVTAMGMNTDTQHMAYVLRPGETDSDIPVGYLEGLKQVNRLQDIVKGYMVPGATGNSVLEKSLNKMRAEGFDGRVYCHPIGDWGHAAGALIGMFNLQEGVSVLGEVPLLKQSYFSVELYAEHFVPERNLTMNFFLEEDVRWDEKTQQWVWVVGRQEKFHLIHPAK</sequence>
<dbReference type="Proteomes" id="UP000016922">
    <property type="component" value="Unassembled WGS sequence"/>
</dbReference>
<evidence type="ECO:0000256" key="1">
    <source>
        <dbReference type="SAM" id="SignalP"/>
    </source>
</evidence>
<dbReference type="SUPFAM" id="SSF55920">
    <property type="entry name" value="Creatinase/aminopeptidase"/>
    <property type="match status" value="1"/>
</dbReference>
<dbReference type="AlphaFoldDB" id="S3DBW6"/>
<dbReference type="GeneID" id="19469956"/>
<reference evidence="2 3" key="1">
    <citation type="journal article" date="2013" name="BMC Genomics">
        <title>Genomics-driven discovery of the pneumocandin biosynthetic gene cluster in the fungus Glarea lozoyensis.</title>
        <authorList>
            <person name="Chen L."/>
            <person name="Yue Q."/>
            <person name="Zhang X."/>
            <person name="Xiang M."/>
            <person name="Wang C."/>
            <person name="Li S."/>
            <person name="Che Y."/>
            <person name="Ortiz-Lopez F.J."/>
            <person name="Bills G.F."/>
            <person name="Liu X."/>
            <person name="An Z."/>
        </authorList>
    </citation>
    <scope>NUCLEOTIDE SEQUENCE [LARGE SCALE GENOMIC DNA]</scope>
    <source>
        <strain evidence="3">ATCC 20868 / MF5171</strain>
    </source>
</reference>
<feature type="chain" id="PRO_5004508333" evidence="1">
    <location>
        <begin position="17"/>
        <end position="436"/>
    </location>
</feature>
<proteinExistence type="predicted"/>
<dbReference type="RefSeq" id="XP_008078202.1">
    <property type="nucleotide sequence ID" value="XM_008080011.1"/>
</dbReference>
<protein>
    <submittedName>
        <fullName evidence="2">Uncharacterized protein</fullName>
    </submittedName>
</protein>
<dbReference type="InterPro" id="IPR036005">
    <property type="entry name" value="Creatinase/aminopeptidase-like"/>
</dbReference>
<organism evidence="2 3">
    <name type="scientific">Glarea lozoyensis (strain ATCC 20868 / MF5171)</name>
    <dbReference type="NCBI Taxonomy" id="1116229"/>
    <lineage>
        <taxon>Eukaryota</taxon>
        <taxon>Fungi</taxon>
        <taxon>Dikarya</taxon>
        <taxon>Ascomycota</taxon>
        <taxon>Pezizomycotina</taxon>
        <taxon>Leotiomycetes</taxon>
        <taxon>Helotiales</taxon>
        <taxon>Helotiaceae</taxon>
        <taxon>Glarea</taxon>
    </lineage>
</organism>
<name>S3DBW6_GLAL2</name>
<evidence type="ECO:0000313" key="2">
    <source>
        <dbReference type="EMBL" id="EPE35215.1"/>
    </source>
</evidence>
<dbReference type="OMA" id="GPTIGMW"/>
<dbReference type="Gene3D" id="3.90.230.10">
    <property type="entry name" value="Creatinase/methionine aminopeptidase superfamily"/>
    <property type="match status" value="1"/>
</dbReference>
<dbReference type="STRING" id="1116229.S3DBW6"/>
<keyword evidence="3" id="KW-1185">Reference proteome</keyword>
<accession>S3DBW6</accession>
<dbReference type="OrthoDB" id="3632757at2759"/>
<dbReference type="eggNOG" id="ENOG502SI2E">
    <property type="taxonomic scope" value="Eukaryota"/>
</dbReference>
<dbReference type="KEGG" id="glz:GLAREA_10912"/>
<keyword evidence="1" id="KW-0732">Signal</keyword>